<feature type="transmembrane region" description="Helical" evidence="1">
    <location>
        <begin position="21"/>
        <end position="42"/>
    </location>
</feature>
<evidence type="ECO:0000313" key="2">
    <source>
        <dbReference type="EMBL" id="GGN78819.1"/>
    </source>
</evidence>
<dbReference type="RefSeq" id="WP_188715721.1">
    <property type="nucleotide sequence ID" value="NZ_BAABBD010000001.1"/>
</dbReference>
<evidence type="ECO:0000256" key="1">
    <source>
        <dbReference type="SAM" id="Phobius"/>
    </source>
</evidence>
<gene>
    <name evidence="2" type="ORF">GCM10010968_05050</name>
</gene>
<reference evidence="3" key="1">
    <citation type="journal article" date="2019" name="Int. J. Syst. Evol. Microbiol.">
        <title>The Global Catalogue of Microorganisms (GCM) 10K type strain sequencing project: providing services to taxonomists for standard genome sequencing and annotation.</title>
        <authorList>
            <consortium name="The Broad Institute Genomics Platform"/>
            <consortium name="The Broad Institute Genome Sequencing Center for Infectious Disease"/>
            <person name="Wu L."/>
            <person name="Ma J."/>
        </authorList>
    </citation>
    <scope>NUCLEOTIDE SEQUENCE [LARGE SCALE GENOMIC DNA]</scope>
    <source>
        <strain evidence="3">CGMCC 1.6960</strain>
    </source>
</reference>
<accession>A0ABQ2KEL5</accession>
<feature type="transmembrane region" description="Helical" evidence="1">
    <location>
        <begin position="117"/>
        <end position="140"/>
    </location>
</feature>
<sequence>MALEAASAHRRHIALGRAAGMAVLEAAAMAAVAAAAALGIGALEGTGDARLAGAMQLVAIPAVLWIVVMTPLGLAARMRRGVPRAVALCALALLLGAGFGAMAALDGAAASSAPAAVGLAAMAITVVGGLAGVALSRAVAARDPRAR</sequence>
<protein>
    <submittedName>
        <fullName evidence="2">Uncharacterized protein</fullName>
    </submittedName>
</protein>
<keyword evidence="3" id="KW-1185">Reference proteome</keyword>
<keyword evidence="1" id="KW-0472">Membrane</keyword>
<keyword evidence="1" id="KW-0812">Transmembrane</keyword>
<keyword evidence="1" id="KW-1133">Transmembrane helix</keyword>
<feature type="transmembrane region" description="Helical" evidence="1">
    <location>
        <begin position="54"/>
        <end position="74"/>
    </location>
</feature>
<proteinExistence type="predicted"/>
<feature type="transmembrane region" description="Helical" evidence="1">
    <location>
        <begin position="86"/>
        <end position="105"/>
    </location>
</feature>
<evidence type="ECO:0000313" key="3">
    <source>
        <dbReference type="Proteomes" id="UP000626982"/>
    </source>
</evidence>
<comment type="caution">
    <text evidence="2">The sequence shown here is derived from an EMBL/GenBank/DDBJ whole genome shotgun (WGS) entry which is preliminary data.</text>
</comment>
<dbReference type="Proteomes" id="UP000626982">
    <property type="component" value="Unassembled WGS sequence"/>
</dbReference>
<name>A0ABQ2KEL5_9MICO</name>
<dbReference type="EMBL" id="BMLM01000001">
    <property type="protein sequence ID" value="GGN78819.1"/>
    <property type="molecule type" value="Genomic_DNA"/>
</dbReference>
<organism evidence="2 3">
    <name type="scientific">Agrococcus terreus</name>
    <dbReference type="NCBI Taxonomy" id="574649"/>
    <lineage>
        <taxon>Bacteria</taxon>
        <taxon>Bacillati</taxon>
        <taxon>Actinomycetota</taxon>
        <taxon>Actinomycetes</taxon>
        <taxon>Micrococcales</taxon>
        <taxon>Microbacteriaceae</taxon>
        <taxon>Agrococcus</taxon>
    </lineage>
</organism>